<dbReference type="EMBL" id="CP000654">
    <property type="protein sequence ID" value="ABP62808.1"/>
    <property type="molecule type" value="Genomic_DNA"/>
</dbReference>
<evidence type="ECO:0000256" key="5">
    <source>
        <dbReference type="ARBA" id="ARBA00022777"/>
    </source>
</evidence>
<dbReference type="InterPro" id="IPR001789">
    <property type="entry name" value="Sig_transdc_resp-reg_receiver"/>
</dbReference>
<evidence type="ECO:0000313" key="12">
    <source>
        <dbReference type="Proteomes" id="UP000000230"/>
    </source>
</evidence>
<keyword evidence="5 11" id="KW-0418">Kinase</keyword>
<dbReference type="SUPFAM" id="SSF52172">
    <property type="entry name" value="CheY-like"/>
    <property type="match status" value="1"/>
</dbReference>
<evidence type="ECO:0000256" key="3">
    <source>
        <dbReference type="ARBA" id="ARBA00022553"/>
    </source>
</evidence>
<evidence type="ECO:0000259" key="9">
    <source>
        <dbReference type="PROSITE" id="PS50109"/>
    </source>
</evidence>
<dbReference type="SUPFAM" id="SSF47384">
    <property type="entry name" value="Homodimeric domain of signal transducing histidine kinase"/>
    <property type="match status" value="1"/>
</dbReference>
<feature type="transmembrane region" description="Helical" evidence="8">
    <location>
        <begin position="20"/>
        <end position="41"/>
    </location>
</feature>
<dbReference type="Proteomes" id="UP000000230">
    <property type="component" value="Plasmid pENTE01"/>
</dbReference>
<keyword evidence="8" id="KW-0472">Membrane</keyword>
<evidence type="ECO:0000259" key="10">
    <source>
        <dbReference type="PROSITE" id="PS50110"/>
    </source>
</evidence>
<keyword evidence="8" id="KW-0812">Transmembrane</keyword>
<dbReference type="PROSITE" id="PS50110">
    <property type="entry name" value="RESPONSE_REGULATORY"/>
    <property type="match status" value="1"/>
</dbReference>
<accession>A0A9J9GJR3</accession>
<evidence type="ECO:0000256" key="7">
    <source>
        <dbReference type="PROSITE-ProRule" id="PRU00169"/>
    </source>
</evidence>
<dbReference type="GO" id="GO:0004721">
    <property type="term" value="F:phosphoprotein phosphatase activity"/>
    <property type="evidence" value="ECO:0007669"/>
    <property type="project" value="TreeGrafter"/>
</dbReference>
<dbReference type="InterPro" id="IPR036890">
    <property type="entry name" value="HATPase_C_sf"/>
</dbReference>
<dbReference type="InterPro" id="IPR004358">
    <property type="entry name" value="Sig_transdc_His_kin-like_C"/>
</dbReference>
<evidence type="ECO:0000256" key="2">
    <source>
        <dbReference type="ARBA" id="ARBA00012438"/>
    </source>
</evidence>
<dbReference type="Gene3D" id="1.10.287.130">
    <property type="match status" value="1"/>
</dbReference>
<feature type="transmembrane region" description="Helical" evidence="8">
    <location>
        <begin position="121"/>
        <end position="139"/>
    </location>
</feature>
<dbReference type="SMART" id="SM00448">
    <property type="entry name" value="REC"/>
    <property type="match status" value="1"/>
</dbReference>
<dbReference type="EC" id="2.7.13.3" evidence="2"/>
<evidence type="ECO:0000256" key="1">
    <source>
        <dbReference type="ARBA" id="ARBA00000085"/>
    </source>
</evidence>
<protein>
    <recommendedName>
        <fullName evidence="2">histidine kinase</fullName>
        <ecNumber evidence="2">2.7.13.3</ecNumber>
    </recommendedName>
</protein>
<keyword evidence="6" id="KW-0902">Two-component regulatory system</keyword>
<dbReference type="GO" id="GO:0000155">
    <property type="term" value="F:phosphorelay sensor kinase activity"/>
    <property type="evidence" value="ECO:0007669"/>
    <property type="project" value="InterPro"/>
</dbReference>
<dbReference type="InterPro" id="IPR003594">
    <property type="entry name" value="HATPase_dom"/>
</dbReference>
<dbReference type="InterPro" id="IPR011006">
    <property type="entry name" value="CheY-like_superfamily"/>
</dbReference>
<dbReference type="InterPro" id="IPR003661">
    <property type="entry name" value="HisK_dim/P_dom"/>
</dbReference>
<reference evidence="12" key="1">
    <citation type="journal article" date="2010" name="PLoS Genet.">
        <title>Genome sequence of the plant growth promoting endophytic bacterium Enterobacter sp. 638.</title>
        <authorList>
            <person name="Taghavi S."/>
            <person name="van der Lelie D."/>
            <person name="Hoffman A."/>
            <person name="Zhang Y.B."/>
            <person name="Walla M.D."/>
            <person name="Vangronsveld J."/>
            <person name="Newman L."/>
            <person name="Monchy S."/>
        </authorList>
    </citation>
    <scope>NUCLEOTIDE SEQUENCE [LARGE SCALE GENOMIC DNA]</scope>
    <source>
        <strain evidence="12">638</strain>
    </source>
</reference>
<organism evidence="11 12">
    <name type="scientific">Enterobacter sp. (strain 638)</name>
    <dbReference type="NCBI Taxonomy" id="399742"/>
    <lineage>
        <taxon>Bacteria</taxon>
        <taxon>Pseudomonadati</taxon>
        <taxon>Pseudomonadota</taxon>
        <taxon>Gammaproteobacteria</taxon>
        <taxon>Enterobacterales</taxon>
        <taxon>Enterobacteriaceae</taxon>
        <taxon>Enterobacter</taxon>
    </lineage>
</organism>
<sequence>MALSYVSMIALFFGEYTWDYLFIALYYLGFLLTSILLRFIIKRNPGIFLVRRMFTMIHDYVAISVGLAVGEEKTLPIYAVMVWVTLGYGVRYGAFYLLAATIMSFISLSVIVFYNDYWSNHLYMVLALLLTTVVIPVYAKTLLTQVRQASTRALKATHTKAQLLAQVSHDLRQPIHAIGIYITCLREENLNPSGLKMVDNIDRSLVSVSHIFHSMLNFYTLDSGGINLKPEVFRLRNMLEECIKEHTVAAHEAGSQIRLDVEECWVKSDVSILIIIINNLISNAVKYGEGKLISLRSFHKNGSIMLAICDKGSGIEEKHLLHIFDEFFRIKKNRDKDLEGIGLGLSIVKRACSLAGLDINLVSRVGLGTCAVISNLKIASTPVVQDKPQEKLLMQLSGTRVFLIEDNPEMLDATQMLLQRWGCEVLPLESQDPTLLDTQCECDVIIADYDLGTKISGIEYIQAIRNMKAEQIPALLITGHDVTNISIFVKDLNIEIVSKPIKPVELRSVLTDIVRKTKAI</sequence>
<dbReference type="SMART" id="SM00388">
    <property type="entry name" value="HisKA"/>
    <property type="match status" value="1"/>
</dbReference>
<keyword evidence="4" id="KW-0808">Transferase</keyword>
<feature type="domain" description="Response regulatory" evidence="10">
    <location>
        <begin position="400"/>
        <end position="514"/>
    </location>
</feature>
<proteinExistence type="predicted"/>
<comment type="catalytic activity">
    <reaction evidence="1">
        <text>ATP + protein L-histidine = ADP + protein N-phospho-L-histidine.</text>
        <dbReference type="EC" id="2.7.13.3"/>
    </reaction>
</comment>
<evidence type="ECO:0000256" key="8">
    <source>
        <dbReference type="SAM" id="Phobius"/>
    </source>
</evidence>
<evidence type="ECO:0000256" key="4">
    <source>
        <dbReference type="ARBA" id="ARBA00022679"/>
    </source>
</evidence>
<dbReference type="CDD" id="cd00082">
    <property type="entry name" value="HisKA"/>
    <property type="match status" value="1"/>
</dbReference>
<evidence type="ECO:0000313" key="11">
    <source>
        <dbReference type="EMBL" id="ABP62808.1"/>
    </source>
</evidence>
<dbReference type="Gene3D" id="3.40.50.2300">
    <property type="match status" value="1"/>
</dbReference>
<dbReference type="KEGG" id="ent:Ent638_4203"/>
<keyword evidence="8" id="KW-1133">Transmembrane helix</keyword>
<dbReference type="InterPro" id="IPR005467">
    <property type="entry name" value="His_kinase_dom"/>
</dbReference>
<dbReference type="GO" id="GO:0016036">
    <property type="term" value="P:cellular response to phosphate starvation"/>
    <property type="evidence" value="ECO:0007669"/>
    <property type="project" value="TreeGrafter"/>
</dbReference>
<dbReference type="PROSITE" id="PS50109">
    <property type="entry name" value="HIS_KIN"/>
    <property type="match status" value="1"/>
</dbReference>
<keyword evidence="12" id="KW-1185">Reference proteome</keyword>
<dbReference type="Pfam" id="PF00512">
    <property type="entry name" value="HisKA"/>
    <property type="match status" value="1"/>
</dbReference>
<name>A0A9J9GJR3_ENT38</name>
<dbReference type="SMART" id="SM00387">
    <property type="entry name" value="HATPase_c"/>
    <property type="match status" value="1"/>
</dbReference>
<feature type="domain" description="Histidine kinase" evidence="9">
    <location>
        <begin position="166"/>
        <end position="374"/>
    </location>
</feature>
<dbReference type="SUPFAM" id="SSF55874">
    <property type="entry name" value="ATPase domain of HSP90 chaperone/DNA topoisomerase II/histidine kinase"/>
    <property type="match status" value="1"/>
</dbReference>
<feature type="modified residue" description="4-aspartylphosphate" evidence="7">
    <location>
        <position position="448"/>
    </location>
</feature>
<keyword evidence="3 7" id="KW-0597">Phosphoprotein</keyword>
<dbReference type="InterPro" id="IPR036097">
    <property type="entry name" value="HisK_dim/P_sf"/>
</dbReference>
<dbReference type="GO" id="GO:0005886">
    <property type="term" value="C:plasma membrane"/>
    <property type="evidence" value="ECO:0007669"/>
    <property type="project" value="TreeGrafter"/>
</dbReference>
<dbReference type="Pfam" id="PF02518">
    <property type="entry name" value="HATPase_c"/>
    <property type="match status" value="1"/>
</dbReference>
<dbReference type="PANTHER" id="PTHR45453">
    <property type="entry name" value="PHOSPHATE REGULON SENSOR PROTEIN PHOR"/>
    <property type="match status" value="1"/>
</dbReference>
<dbReference type="PRINTS" id="PR00344">
    <property type="entry name" value="BCTRLSENSOR"/>
</dbReference>
<keyword evidence="11" id="KW-0614">Plasmid</keyword>
<dbReference type="PANTHER" id="PTHR45453:SF1">
    <property type="entry name" value="PHOSPHATE REGULON SENSOR PROTEIN PHOR"/>
    <property type="match status" value="1"/>
</dbReference>
<dbReference type="InterPro" id="IPR050351">
    <property type="entry name" value="BphY/WalK/GraS-like"/>
</dbReference>
<geneLocation type="plasmid" evidence="11 12">
    <name>pENTE01</name>
</geneLocation>
<dbReference type="AlphaFoldDB" id="A0A9J9GJR3"/>
<gene>
    <name evidence="11" type="ordered locus">Ent638_4203</name>
</gene>
<dbReference type="Gene3D" id="3.30.565.10">
    <property type="entry name" value="Histidine kinase-like ATPase, C-terminal domain"/>
    <property type="match status" value="1"/>
</dbReference>
<feature type="transmembrane region" description="Helical" evidence="8">
    <location>
        <begin position="90"/>
        <end position="114"/>
    </location>
</feature>
<evidence type="ECO:0000256" key="6">
    <source>
        <dbReference type="ARBA" id="ARBA00023012"/>
    </source>
</evidence>
<dbReference type="Pfam" id="PF00072">
    <property type="entry name" value="Response_reg"/>
    <property type="match status" value="1"/>
</dbReference>